<dbReference type="AlphaFoldDB" id="A0A319DLD1"/>
<protein>
    <submittedName>
        <fullName evidence="2">Uncharacterized protein</fullName>
    </submittedName>
</protein>
<feature type="non-terminal residue" evidence="2">
    <location>
        <position position="93"/>
    </location>
</feature>
<reference evidence="2 3" key="1">
    <citation type="submission" date="2018-02" db="EMBL/GenBank/DDBJ databases">
        <title>The genomes of Aspergillus section Nigri reveals drivers in fungal speciation.</title>
        <authorList>
            <consortium name="DOE Joint Genome Institute"/>
            <person name="Vesth T.C."/>
            <person name="Nybo J."/>
            <person name="Theobald S."/>
            <person name="Brandl J."/>
            <person name="Frisvad J.C."/>
            <person name="Nielsen K.F."/>
            <person name="Lyhne E.K."/>
            <person name="Kogle M.E."/>
            <person name="Kuo A."/>
            <person name="Riley R."/>
            <person name="Clum A."/>
            <person name="Nolan M."/>
            <person name="Lipzen A."/>
            <person name="Salamov A."/>
            <person name="Henrissat B."/>
            <person name="Wiebenga A."/>
            <person name="De vries R.P."/>
            <person name="Grigoriev I.V."/>
            <person name="Mortensen U.H."/>
            <person name="Andersen M.R."/>
            <person name="Baker S.E."/>
        </authorList>
    </citation>
    <scope>NUCLEOTIDE SEQUENCE [LARGE SCALE GENOMIC DNA]</scope>
    <source>
        <strain evidence="2 3">CBS 707.79</strain>
    </source>
</reference>
<gene>
    <name evidence="2" type="ORF">BO71DRAFT_403505</name>
</gene>
<feature type="compositionally biased region" description="Basic residues" evidence="1">
    <location>
        <begin position="1"/>
        <end position="11"/>
    </location>
</feature>
<proteinExistence type="predicted"/>
<dbReference type="VEuPathDB" id="FungiDB:BO71DRAFT_403505"/>
<accession>A0A319DLD1</accession>
<feature type="region of interest" description="Disordered" evidence="1">
    <location>
        <begin position="1"/>
        <end position="93"/>
    </location>
</feature>
<evidence type="ECO:0000313" key="3">
    <source>
        <dbReference type="Proteomes" id="UP000247810"/>
    </source>
</evidence>
<evidence type="ECO:0000256" key="1">
    <source>
        <dbReference type="SAM" id="MobiDB-lite"/>
    </source>
</evidence>
<organism evidence="2 3">
    <name type="scientific">Aspergillus ellipticus CBS 707.79</name>
    <dbReference type="NCBI Taxonomy" id="1448320"/>
    <lineage>
        <taxon>Eukaryota</taxon>
        <taxon>Fungi</taxon>
        <taxon>Dikarya</taxon>
        <taxon>Ascomycota</taxon>
        <taxon>Pezizomycotina</taxon>
        <taxon>Eurotiomycetes</taxon>
        <taxon>Eurotiomycetidae</taxon>
        <taxon>Eurotiales</taxon>
        <taxon>Aspergillaceae</taxon>
        <taxon>Aspergillus</taxon>
        <taxon>Aspergillus subgen. Circumdati</taxon>
    </lineage>
</organism>
<name>A0A319DLD1_9EURO</name>
<keyword evidence="3" id="KW-1185">Reference proteome</keyword>
<sequence length="93" mass="10032">MCLRASHRFSPHLHCSPPSHADRTSDPQPGPSAKARPPAVQPSRTPVIRPFSQPRQDHPTAKPKWLGTQKPRLSSVQPPGRDTPTDADSGSGS</sequence>
<dbReference type="EMBL" id="KZ826060">
    <property type="protein sequence ID" value="PYH88878.1"/>
    <property type="molecule type" value="Genomic_DNA"/>
</dbReference>
<evidence type="ECO:0000313" key="2">
    <source>
        <dbReference type="EMBL" id="PYH88878.1"/>
    </source>
</evidence>
<dbReference type="Proteomes" id="UP000247810">
    <property type="component" value="Unassembled WGS sequence"/>
</dbReference>